<organism evidence="1 2">
    <name type="scientific">Smallanthus sonchifolius</name>
    <dbReference type="NCBI Taxonomy" id="185202"/>
    <lineage>
        <taxon>Eukaryota</taxon>
        <taxon>Viridiplantae</taxon>
        <taxon>Streptophyta</taxon>
        <taxon>Embryophyta</taxon>
        <taxon>Tracheophyta</taxon>
        <taxon>Spermatophyta</taxon>
        <taxon>Magnoliopsida</taxon>
        <taxon>eudicotyledons</taxon>
        <taxon>Gunneridae</taxon>
        <taxon>Pentapetalae</taxon>
        <taxon>asterids</taxon>
        <taxon>campanulids</taxon>
        <taxon>Asterales</taxon>
        <taxon>Asteraceae</taxon>
        <taxon>Asteroideae</taxon>
        <taxon>Heliantheae alliance</taxon>
        <taxon>Millerieae</taxon>
        <taxon>Smallanthus</taxon>
    </lineage>
</organism>
<protein>
    <submittedName>
        <fullName evidence="1">Uncharacterized protein</fullName>
    </submittedName>
</protein>
<reference evidence="1 2" key="2">
    <citation type="journal article" date="2022" name="Mol. Ecol. Resour.">
        <title>The genomes of chicory, endive, great burdock and yacon provide insights into Asteraceae paleo-polyploidization history and plant inulin production.</title>
        <authorList>
            <person name="Fan W."/>
            <person name="Wang S."/>
            <person name="Wang H."/>
            <person name="Wang A."/>
            <person name="Jiang F."/>
            <person name="Liu H."/>
            <person name="Zhao H."/>
            <person name="Xu D."/>
            <person name="Zhang Y."/>
        </authorList>
    </citation>
    <scope>NUCLEOTIDE SEQUENCE [LARGE SCALE GENOMIC DNA]</scope>
    <source>
        <strain evidence="2">cv. Yunnan</strain>
        <tissue evidence="1">Leaves</tissue>
    </source>
</reference>
<comment type="caution">
    <text evidence="1">The sequence shown here is derived from an EMBL/GenBank/DDBJ whole genome shotgun (WGS) entry which is preliminary data.</text>
</comment>
<evidence type="ECO:0000313" key="2">
    <source>
        <dbReference type="Proteomes" id="UP001056120"/>
    </source>
</evidence>
<proteinExistence type="predicted"/>
<dbReference type="EMBL" id="CM042021">
    <property type="protein sequence ID" value="KAI3819996.1"/>
    <property type="molecule type" value="Genomic_DNA"/>
</dbReference>
<gene>
    <name evidence="1" type="ORF">L1987_13851</name>
</gene>
<reference evidence="2" key="1">
    <citation type="journal article" date="2022" name="Mol. Ecol. Resour.">
        <title>The genomes of chicory, endive, great burdock and yacon provide insights into Asteraceae palaeo-polyploidization history and plant inulin production.</title>
        <authorList>
            <person name="Fan W."/>
            <person name="Wang S."/>
            <person name="Wang H."/>
            <person name="Wang A."/>
            <person name="Jiang F."/>
            <person name="Liu H."/>
            <person name="Zhao H."/>
            <person name="Xu D."/>
            <person name="Zhang Y."/>
        </authorList>
    </citation>
    <scope>NUCLEOTIDE SEQUENCE [LARGE SCALE GENOMIC DNA]</scope>
    <source>
        <strain evidence="2">cv. Yunnan</strain>
    </source>
</reference>
<name>A0ACB9JIK3_9ASTR</name>
<dbReference type="Proteomes" id="UP001056120">
    <property type="component" value="Linkage Group LG04"/>
</dbReference>
<accession>A0ACB9JIK3</accession>
<evidence type="ECO:0000313" key="1">
    <source>
        <dbReference type="EMBL" id="KAI3819996.1"/>
    </source>
</evidence>
<keyword evidence="2" id="KW-1185">Reference proteome</keyword>
<sequence length="361" mass="40496">MPFSWKNKTRRNRFSQLVADHLQSPTRGGSLMVETGFPTSIIDLYVRNRGRFRKSSAKKTTSSGSFLGLNNLSSSDSSLDLNNSSSGDSDCIETDEIIEEDVVVADGEVKIENHSVEMAKLNPVFVVLLKVLFMVVLVFGTKRFTIAITLLAFLLFFVELVVKRLISIRPAVDSTALFESRFQETMTIKSSKQVEDEEVELKQEVGLDKESGEGRSEVLMVIRRKSSRRDVMKSRIKKLVPKKLRRSSVDSMDSKNKICCDFNECSDSNGDVKPLVLSNECSDSKGEILHILEQNEDKVVETECDDEELGRGLEQSCGCLILFLVVLVGLIGGRVMALVMALSWCLIMNMLQWRNVKFLIS</sequence>